<name>A0ABT1ME32_9BACT</name>
<dbReference type="PANTHER" id="PTHR42795:SF1">
    <property type="entry name" value="ALANINE DEHYDROGENASE"/>
    <property type="match status" value="1"/>
</dbReference>
<organism evidence="4 5">
    <name type="scientific">Coprobacter tertius</name>
    <dbReference type="NCBI Taxonomy" id="2944915"/>
    <lineage>
        <taxon>Bacteria</taxon>
        <taxon>Pseudomonadati</taxon>
        <taxon>Bacteroidota</taxon>
        <taxon>Bacteroidia</taxon>
        <taxon>Bacteroidales</taxon>
        <taxon>Barnesiellaceae</taxon>
        <taxon>Coprobacter</taxon>
    </lineage>
</organism>
<dbReference type="InterPro" id="IPR007698">
    <property type="entry name" value="AlaDH/PNT_NAD(H)-bd"/>
</dbReference>
<dbReference type="SMART" id="SM01002">
    <property type="entry name" value="AlaDh_PNT_C"/>
    <property type="match status" value="1"/>
</dbReference>
<evidence type="ECO:0000259" key="3">
    <source>
        <dbReference type="SMART" id="SM01003"/>
    </source>
</evidence>
<dbReference type="Pfam" id="PF05222">
    <property type="entry name" value="AlaDh_PNT_N"/>
    <property type="match status" value="1"/>
</dbReference>
<gene>
    <name evidence="4" type="ORF">NMU02_00740</name>
</gene>
<keyword evidence="1" id="KW-0560">Oxidoreductase</keyword>
<dbReference type="EMBL" id="JANDHW010000001">
    <property type="protein sequence ID" value="MCP9610621.1"/>
    <property type="molecule type" value="Genomic_DNA"/>
</dbReference>
<dbReference type="RefSeq" id="WP_255025151.1">
    <property type="nucleotide sequence ID" value="NZ_JANDHW010000001.1"/>
</dbReference>
<evidence type="ECO:0000313" key="4">
    <source>
        <dbReference type="EMBL" id="MCP9610621.1"/>
    </source>
</evidence>
<feature type="domain" description="Alanine dehydrogenase/pyridine nucleotide transhydrogenase N-terminal" evidence="3">
    <location>
        <begin position="32"/>
        <end position="149"/>
    </location>
</feature>
<reference evidence="4 5" key="1">
    <citation type="submission" date="2022-07" db="EMBL/GenBank/DDBJ databases">
        <title>Fecal culturing of patients with breast cancer.</title>
        <authorList>
            <person name="Teng N.M.Y."/>
            <person name="Kiu R."/>
            <person name="Evans R."/>
            <person name="Baker D.J."/>
            <person name="Zenner C."/>
            <person name="Robinson S.D."/>
            <person name="Hall L.J."/>
        </authorList>
    </citation>
    <scope>NUCLEOTIDE SEQUENCE [LARGE SCALE GENOMIC DNA]</scope>
    <source>
        <strain evidence="4 5">LH1063</strain>
    </source>
</reference>
<sequence length="399" mass="43271">MKDRILHMTQEGLCPQEQLCEICKNAESLCIGLPKEGYKKEKRFPLTPEAVAILTKAGIHVIIESQAGISINYSDLLYAESGAEITDEKAMVFQADIILKITPITVEEANLIKPGATVVSLFQPQYQNGEAIQVLLQKRIVAMAFDEITDEENHRIFADILDEIDGRAAMVTASYLLSNSSGGKGILMGGIPGIAPAEVVILGAGLAGRAAAISALGQGAMVRLFDNNVPRLRNASDLLGTHIFTSTLHPKVLKHALEAADVVIGTSCDTQFILPEEEIKKMKKGALLIDLCIGKGGCFETSNCPNSPQDKIFEKFEILHYCLSSIGSSVARTASMALSNLFLPILLDIADKNGIANKIKTDPGFRRAIYLLNGKVVNREIAQRFNLPFCDIALFIAIF</sequence>
<evidence type="ECO:0000256" key="1">
    <source>
        <dbReference type="ARBA" id="ARBA00023002"/>
    </source>
</evidence>
<dbReference type="PANTHER" id="PTHR42795">
    <property type="entry name" value="ALANINE DEHYDROGENASE"/>
    <property type="match status" value="1"/>
</dbReference>
<accession>A0ABT1ME32</accession>
<dbReference type="SUPFAM" id="SSF51735">
    <property type="entry name" value="NAD(P)-binding Rossmann-fold domains"/>
    <property type="match status" value="1"/>
</dbReference>
<protein>
    <submittedName>
        <fullName evidence="4">Alanine dehydrogenase</fullName>
    </submittedName>
</protein>
<dbReference type="SUPFAM" id="SSF52283">
    <property type="entry name" value="Formate/glycerate dehydrogenase catalytic domain-like"/>
    <property type="match status" value="1"/>
</dbReference>
<dbReference type="InterPro" id="IPR007886">
    <property type="entry name" value="AlaDH/PNT_N"/>
</dbReference>
<proteinExistence type="predicted"/>
<feature type="domain" description="Alanine dehydrogenase/pyridine nucleotide transhydrogenase NAD(H)-binding" evidence="2">
    <location>
        <begin position="177"/>
        <end position="322"/>
    </location>
</feature>
<keyword evidence="5" id="KW-1185">Reference proteome</keyword>
<dbReference type="Proteomes" id="UP001205603">
    <property type="component" value="Unassembled WGS sequence"/>
</dbReference>
<evidence type="ECO:0000313" key="5">
    <source>
        <dbReference type="Proteomes" id="UP001205603"/>
    </source>
</evidence>
<dbReference type="SMART" id="SM01003">
    <property type="entry name" value="AlaDh_PNT_N"/>
    <property type="match status" value="1"/>
</dbReference>
<dbReference type="InterPro" id="IPR036291">
    <property type="entry name" value="NAD(P)-bd_dom_sf"/>
</dbReference>
<comment type="caution">
    <text evidence="4">The sequence shown here is derived from an EMBL/GenBank/DDBJ whole genome shotgun (WGS) entry which is preliminary data.</text>
</comment>
<dbReference type="Pfam" id="PF01262">
    <property type="entry name" value="AlaDh_PNT_C"/>
    <property type="match status" value="1"/>
</dbReference>
<dbReference type="Gene3D" id="3.40.50.720">
    <property type="entry name" value="NAD(P)-binding Rossmann-like Domain"/>
    <property type="match status" value="2"/>
</dbReference>
<evidence type="ECO:0000259" key="2">
    <source>
        <dbReference type="SMART" id="SM01002"/>
    </source>
</evidence>